<feature type="transmembrane region" description="Helical" evidence="2">
    <location>
        <begin position="48"/>
        <end position="67"/>
    </location>
</feature>
<keyword evidence="7" id="KW-1185">Reference proteome</keyword>
<name>A0A940YPD7_9BURK</name>
<dbReference type="Gene3D" id="3.40.50.300">
    <property type="entry name" value="P-loop containing nucleotide triphosphate hydrolases"/>
    <property type="match status" value="1"/>
</dbReference>
<evidence type="ECO:0000259" key="3">
    <source>
        <dbReference type="Pfam" id="PF06744"/>
    </source>
</evidence>
<reference evidence="6" key="1">
    <citation type="submission" date="2021-04" db="EMBL/GenBank/DDBJ databases">
        <title>The genome sequence of Ideonella sp. 4Y11.</title>
        <authorList>
            <person name="Liu Y."/>
        </authorList>
    </citation>
    <scope>NUCLEOTIDE SEQUENCE</scope>
    <source>
        <strain evidence="6">4Y11</strain>
    </source>
</reference>
<dbReference type="InterPro" id="IPR025743">
    <property type="entry name" value="TssM1_N"/>
</dbReference>
<dbReference type="Proteomes" id="UP000678374">
    <property type="component" value="Unassembled WGS sequence"/>
</dbReference>
<dbReference type="InterPro" id="IPR009612">
    <property type="entry name" value="IcmF-rel"/>
</dbReference>
<comment type="caution">
    <text evidence="6">The sequence shown here is derived from an EMBL/GenBank/DDBJ whole genome shotgun (WGS) entry which is preliminary data.</text>
</comment>
<accession>A0A940YPD7</accession>
<dbReference type="AlphaFoldDB" id="A0A940YPD7"/>
<dbReference type="InterPro" id="IPR017731">
    <property type="entry name" value="TssM1-like"/>
</dbReference>
<keyword evidence="2" id="KW-0812">Transmembrane</keyword>
<feature type="domain" description="Type VI secretion system component TssM1 N-terminal" evidence="5">
    <location>
        <begin position="196"/>
        <end position="453"/>
    </location>
</feature>
<organism evidence="6 7">
    <name type="scientific">Ideonella aquatica</name>
    <dbReference type="NCBI Taxonomy" id="2824119"/>
    <lineage>
        <taxon>Bacteria</taxon>
        <taxon>Pseudomonadati</taxon>
        <taxon>Pseudomonadota</taxon>
        <taxon>Betaproteobacteria</taxon>
        <taxon>Burkholderiales</taxon>
        <taxon>Sphaerotilaceae</taxon>
        <taxon>Ideonella</taxon>
    </lineage>
</organism>
<keyword evidence="2" id="KW-0472">Membrane</keyword>
<feature type="region of interest" description="Disordered" evidence="1">
    <location>
        <begin position="915"/>
        <end position="934"/>
    </location>
</feature>
<dbReference type="NCBIfam" id="TIGR03348">
    <property type="entry name" value="VI_IcmF"/>
    <property type="match status" value="1"/>
</dbReference>
<dbReference type="InterPro" id="IPR027417">
    <property type="entry name" value="P-loop_NTPase"/>
</dbReference>
<protein>
    <submittedName>
        <fullName evidence="6">Type VI secretion system membrane subunit TssM</fullName>
    </submittedName>
</protein>
<evidence type="ECO:0000259" key="5">
    <source>
        <dbReference type="Pfam" id="PF14331"/>
    </source>
</evidence>
<dbReference type="Pfam" id="PF14331">
    <property type="entry name" value="IcmF-related_N"/>
    <property type="match status" value="1"/>
</dbReference>
<dbReference type="InterPro" id="IPR010623">
    <property type="entry name" value="IcmF_C"/>
</dbReference>
<dbReference type="SUPFAM" id="SSF52540">
    <property type="entry name" value="P-loop containing nucleoside triphosphate hydrolases"/>
    <property type="match status" value="1"/>
</dbReference>
<dbReference type="PANTHER" id="PTHR36153">
    <property type="entry name" value="INNER MEMBRANE PROTEIN-RELATED"/>
    <property type="match status" value="1"/>
</dbReference>
<evidence type="ECO:0000313" key="7">
    <source>
        <dbReference type="Proteomes" id="UP000678374"/>
    </source>
</evidence>
<dbReference type="RefSeq" id="WP_210804267.1">
    <property type="nucleotide sequence ID" value="NZ_JAGQDE010000032.1"/>
</dbReference>
<evidence type="ECO:0000256" key="2">
    <source>
        <dbReference type="SAM" id="Phobius"/>
    </source>
</evidence>
<dbReference type="Pfam" id="PF06761">
    <property type="entry name" value="IcmF-related"/>
    <property type="match status" value="1"/>
</dbReference>
<feature type="transmembrane region" description="Helical" evidence="2">
    <location>
        <begin position="449"/>
        <end position="471"/>
    </location>
</feature>
<evidence type="ECO:0000313" key="6">
    <source>
        <dbReference type="EMBL" id="MBQ0961579.1"/>
    </source>
</evidence>
<feature type="domain" description="Type VI secretion system IcmF C-terminal" evidence="3">
    <location>
        <begin position="1071"/>
        <end position="1170"/>
    </location>
</feature>
<feature type="domain" description="IcmF-related" evidence="4">
    <location>
        <begin position="508"/>
        <end position="820"/>
    </location>
</feature>
<evidence type="ECO:0000256" key="1">
    <source>
        <dbReference type="SAM" id="MobiDB-lite"/>
    </source>
</evidence>
<dbReference type="InterPro" id="IPR053156">
    <property type="entry name" value="T6SS_TssM-like"/>
</dbReference>
<dbReference type="Pfam" id="PF06744">
    <property type="entry name" value="IcmF_C"/>
    <property type="match status" value="1"/>
</dbReference>
<proteinExistence type="predicted"/>
<keyword evidence="2" id="KW-1133">Transmembrane helix</keyword>
<evidence type="ECO:0000259" key="4">
    <source>
        <dbReference type="Pfam" id="PF06761"/>
    </source>
</evidence>
<sequence>MKKVLQILLHPLLLVLYGFLALAALVWWVGPVLSWNDEHPLDGTGARLWAIAGLALFIGLIMGLRAWRRRRNSTAMVRGLQGGPSASDREAEQLDKRFTEALATLEDSARQSGKRSFLNRGGYLYDRPWYIFIGAPGSGKTTALLNAGLTFPLAGKMGQGAIKGVGGTRNCDWWFTDEAVLIDTAGRYTLQKSDEKVDASAWENFLALLKKSRPRRPINGVILTVNVQDLLQQSPADRKDHAARLRTRLQELHQRLGIRPPVYVMVTKTDLIAGFNESFGEFNKEERDQVWGFSFPHDPRGLDNPMQSFPAEFAALEKRLRDRLLDALQAERDLMKRAAVFTFPQQFGGLKGLLGGFLEQVFDGGGSLEERALLRGVYFTSGTQEGSPIDRVLGTLARTFGVDQKAAGIASSRGKSFFLARLLKDVIFVEQGLAGENKQVAASRRRLRLAGFGVLGITSVALLAGWVVSLWRNQAYVAEVEGKLPELKAAVDTVVPSASSDFGTLPAVLDLLNQAARPAGFEHDKVPLLNGLGLYQGRYLQAGADTGYRHLLDHALLPRVVRRLEERLRAANRDNLELAYEALKAYVMLYTPEHFDAESLHAWVTLDWDANLAGTLNDEKRAALGVHLANALGQGAPQAIAPMDKTLVANVREMLVAYPLEYRIFSRLRRAGAGSDFPEISIAAAGGPNSAQVFERASGQPITKGVPGLFTKDGYFKGFTKAVAKVTPTLAAEQEWVLGTPSAPGGVKDAAKNMLAGNELDAKIRRLYLQEYIKVWDTYLADVRLVRLDGIDRSVAVARVLAAPDSPLMAWIRAVTRETQLGAVVKARQEARADSVAGGLLSKAGKAKEDMAALVGKAPDPAAKADGAPLEQMVDDHFAHIHRLLEGQPAPIEEVGKLFNEVYVQLNAVSAAQKSKSAPPAGGGGGGSDAAKAAAGLQPEPIKSILEALGSAGAAQSRNAERQGLSAELKPIAEQCQRTIAGRFPFAPGSKSDVLPDDFGQMFGVGGQLDDFYNRRLATLVDTGVTPWTFKPLTDGTRPPGGAALADFQRASKIREAFFRAGGKQPGFKVDVRVVEMAEGLKEVDLDIDGQVFKFAAGNTAAQTITWPSTKVASQIKLSSGAGSTPQLFEGPWALFRLFNQFEIQPSPQPEKFAVLMTVDGKKVRMEVISGSAINPLRMREMSGFRCPDAL</sequence>
<dbReference type="EMBL" id="JAGQDE010000032">
    <property type="protein sequence ID" value="MBQ0961579.1"/>
    <property type="molecule type" value="Genomic_DNA"/>
</dbReference>
<dbReference type="PANTHER" id="PTHR36153:SF1">
    <property type="entry name" value="TYPE VI SECRETION SYSTEM COMPONENT TSSM1"/>
    <property type="match status" value="1"/>
</dbReference>
<feature type="transmembrane region" description="Helical" evidence="2">
    <location>
        <begin position="7"/>
        <end position="28"/>
    </location>
</feature>
<gene>
    <name evidence="6" type="primary">tssM</name>
    <name evidence="6" type="ORF">KAK06_21750</name>
</gene>